<dbReference type="RefSeq" id="WP_380594330.1">
    <property type="nucleotide sequence ID" value="NZ_JBHSDU010000001.1"/>
</dbReference>
<comment type="caution">
    <text evidence="3">The sequence shown here is derived from an EMBL/GenBank/DDBJ whole genome shotgun (WGS) entry which is preliminary data.</text>
</comment>
<keyword evidence="1" id="KW-1133">Transmembrane helix</keyword>
<evidence type="ECO:0000259" key="2">
    <source>
        <dbReference type="Pfam" id="PF03779"/>
    </source>
</evidence>
<keyword evidence="1" id="KW-0472">Membrane</keyword>
<dbReference type="Proteomes" id="UP001595904">
    <property type="component" value="Unassembled WGS sequence"/>
</dbReference>
<evidence type="ECO:0000313" key="4">
    <source>
        <dbReference type="Proteomes" id="UP001595904"/>
    </source>
</evidence>
<accession>A0ABV8SMG0</accession>
<feature type="transmembrane region" description="Helical" evidence="1">
    <location>
        <begin position="61"/>
        <end position="80"/>
    </location>
</feature>
<organism evidence="3 4">
    <name type="scientific">Steroidobacter flavus</name>
    <dbReference type="NCBI Taxonomy" id="1842136"/>
    <lineage>
        <taxon>Bacteria</taxon>
        <taxon>Pseudomonadati</taxon>
        <taxon>Pseudomonadota</taxon>
        <taxon>Gammaproteobacteria</taxon>
        <taxon>Steroidobacterales</taxon>
        <taxon>Steroidobacteraceae</taxon>
        <taxon>Steroidobacter</taxon>
    </lineage>
</organism>
<evidence type="ECO:0000256" key="1">
    <source>
        <dbReference type="SAM" id="Phobius"/>
    </source>
</evidence>
<sequence length="124" mass="13698">MRQKRWQDWGNLILGLWLVISPWALGFADHQVAAPTAWIIGAVIAVFAGIAVYMPKLWEEGVNIVVGAALVASPWVLAFADHETAAMNAAIVGTLVVALCIWVMVRDTEFQKRRAQEKQAQRTS</sequence>
<keyword evidence="1" id="KW-0812">Transmembrane</keyword>
<dbReference type="Pfam" id="PF03779">
    <property type="entry name" value="SPW"/>
    <property type="match status" value="1"/>
</dbReference>
<dbReference type="EMBL" id="JBHSDU010000001">
    <property type="protein sequence ID" value="MFC4307778.1"/>
    <property type="molecule type" value="Genomic_DNA"/>
</dbReference>
<reference evidence="4" key="1">
    <citation type="journal article" date="2019" name="Int. J. Syst. Evol. Microbiol.">
        <title>The Global Catalogue of Microorganisms (GCM) 10K type strain sequencing project: providing services to taxonomists for standard genome sequencing and annotation.</title>
        <authorList>
            <consortium name="The Broad Institute Genomics Platform"/>
            <consortium name="The Broad Institute Genome Sequencing Center for Infectious Disease"/>
            <person name="Wu L."/>
            <person name="Ma J."/>
        </authorList>
    </citation>
    <scope>NUCLEOTIDE SEQUENCE [LARGE SCALE GENOMIC DNA]</scope>
    <source>
        <strain evidence="4">CGMCC 1.10759</strain>
    </source>
</reference>
<protein>
    <submittedName>
        <fullName evidence="3">SPW repeat protein</fullName>
    </submittedName>
</protein>
<dbReference type="InterPro" id="IPR005530">
    <property type="entry name" value="SPW"/>
</dbReference>
<name>A0ABV8SMG0_9GAMM</name>
<keyword evidence="4" id="KW-1185">Reference proteome</keyword>
<feature type="domain" description="SPW repeat-containing integral membrane" evidence="2">
    <location>
        <begin position="6"/>
        <end position="99"/>
    </location>
</feature>
<evidence type="ECO:0000313" key="3">
    <source>
        <dbReference type="EMBL" id="MFC4307778.1"/>
    </source>
</evidence>
<feature type="transmembrane region" description="Helical" evidence="1">
    <location>
        <begin position="38"/>
        <end position="54"/>
    </location>
</feature>
<proteinExistence type="predicted"/>
<gene>
    <name evidence="3" type="ORF">ACFPN2_01680</name>
</gene>
<feature type="transmembrane region" description="Helical" evidence="1">
    <location>
        <begin position="86"/>
        <end position="105"/>
    </location>
</feature>